<dbReference type="Pfam" id="PF01476">
    <property type="entry name" value="LysM"/>
    <property type="match status" value="3"/>
</dbReference>
<dbReference type="SUPFAM" id="SSF54106">
    <property type="entry name" value="LysM domain"/>
    <property type="match status" value="2"/>
</dbReference>
<dbReference type="Pfam" id="PF01551">
    <property type="entry name" value="Peptidase_M23"/>
    <property type="match status" value="1"/>
</dbReference>
<dbReference type="KEGG" id="taqu:KDW03_07690"/>
<feature type="region of interest" description="Disordered" evidence="1">
    <location>
        <begin position="122"/>
        <end position="141"/>
    </location>
</feature>
<evidence type="ECO:0000259" key="2">
    <source>
        <dbReference type="PROSITE" id="PS51782"/>
    </source>
</evidence>
<gene>
    <name evidence="3" type="ORF">KDW03_07690</name>
</gene>
<evidence type="ECO:0000313" key="4">
    <source>
        <dbReference type="Proteomes" id="UP001056539"/>
    </source>
</evidence>
<dbReference type="CDD" id="cd00118">
    <property type="entry name" value="LysM"/>
    <property type="match status" value="3"/>
</dbReference>
<reference evidence="3" key="2">
    <citation type="submission" date="2022-06" db="EMBL/GenBank/DDBJ databases">
        <title>Thermospira aquatica gen. nov., sp. nov.</title>
        <authorList>
            <person name="Ben Ali Gam Z."/>
            <person name="Labat M."/>
        </authorList>
    </citation>
    <scope>NUCLEOTIDE SEQUENCE</scope>
    <source>
        <strain evidence="3">F1F22</strain>
    </source>
</reference>
<dbReference type="PROSITE" id="PS51782">
    <property type="entry name" value="LYSM"/>
    <property type="match status" value="3"/>
</dbReference>
<evidence type="ECO:0000313" key="3">
    <source>
        <dbReference type="EMBL" id="URA09369.1"/>
    </source>
</evidence>
<feature type="domain" description="LysM" evidence="2">
    <location>
        <begin position="21"/>
        <end position="64"/>
    </location>
</feature>
<dbReference type="Gene3D" id="2.70.70.10">
    <property type="entry name" value="Glucose Permease (Domain IIA)"/>
    <property type="match status" value="1"/>
</dbReference>
<dbReference type="SUPFAM" id="SSF51261">
    <property type="entry name" value="Duplicated hybrid motif"/>
    <property type="match status" value="1"/>
</dbReference>
<evidence type="ECO:0000256" key="1">
    <source>
        <dbReference type="SAM" id="MobiDB-lite"/>
    </source>
</evidence>
<dbReference type="InterPro" id="IPR011055">
    <property type="entry name" value="Dup_hybrid_motif"/>
</dbReference>
<dbReference type="InterPro" id="IPR036779">
    <property type="entry name" value="LysM_dom_sf"/>
</dbReference>
<dbReference type="Proteomes" id="UP001056539">
    <property type="component" value="Chromosome"/>
</dbReference>
<dbReference type="Gene3D" id="3.10.350.10">
    <property type="entry name" value="LysM domain"/>
    <property type="match status" value="3"/>
</dbReference>
<feature type="domain" description="LysM" evidence="2">
    <location>
        <begin position="143"/>
        <end position="186"/>
    </location>
</feature>
<proteinExistence type="predicted"/>
<dbReference type="CDD" id="cd12797">
    <property type="entry name" value="M23_peptidase"/>
    <property type="match status" value="1"/>
</dbReference>
<sequence>MKWKGYLSLLFVLRAVSFYAVDYVVQPGDTLLGISRKIGIPVAAIRRINELTSDTLRVGQKLAIPDELQEYTVQSGDTLIALSRRFSTPLPSIILCNQLPDENLYTGQKLLIPIFKNNPSSSNSFSPSHSSENPASLKKQQTLWHTVRSGETLYSIAKLYNVKTTDIQQWNTKNSPTIYPGEKLRIYTTTGEKHPPPKPPTNQHLAWSGDFPVDRKLILSLENTPRGVRVQVKENTVLRATTTGVVEYTGWLYGFGNVVIVSLGQEKRIVFGELDTITVRKGQKLSSETIIASIQKNSFFYLEIRDGTMVLNPLKWYGLSVAQKNLEKEKKNPL</sequence>
<organism evidence="3 4">
    <name type="scientific">Thermospira aquatica</name>
    <dbReference type="NCBI Taxonomy" id="2828656"/>
    <lineage>
        <taxon>Bacteria</taxon>
        <taxon>Pseudomonadati</taxon>
        <taxon>Spirochaetota</taxon>
        <taxon>Spirochaetia</taxon>
        <taxon>Brevinematales</taxon>
        <taxon>Thermospiraceae</taxon>
        <taxon>Thermospira</taxon>
    </lineage>
</organism>
<dbReference type="SMART" id="SM00257">
    <property type="entry name" value="LysM"/>
    <property type="match status" value="3"/>
</dbReference>
<dbReference type="InterPro" id="IPR018392">
    <property type="entry name" value="LysM"/>
</dbReference>
<dbReference type="GO" id="GO:0008932">
    <property type="term" value="F:lytic endotransglycosylase activity"/>
    <property type="evidence" value="ECO:0007669"/>
    <property type="project" value="TreeGrafter"/>
</dbReference>
<dbReference type="EMBL" id="CP073355">
    <property type="protein sequence ID" value="URA09369.1"/>
    <property type="molecule type" value="Genomic_DNA"/>
</dbReference>
<dbReference type="InterPro" id="IPR016047">
    <property type="entry name" value="M23ase_b-sheet_dom"/>
</dbReference>
<dbReference type="RefSeq" id="WP_271434496.1">
    <property type="nucleotide sequence ID" value="NZ_CP073355.1"/>
</dbReference>
<keyword evidence="4" id="KW-1185">Reference proteome</keyword>
<accession>A0AAX3BBG0</accession>
<protein>
    <submittedName>
        <fullName evidence="3">LysM peptidoglycan-binding domain-containing protein</fullName>
    </submittedName>
</protein>
<dbReference type="AlphaFoldDB" id="A0AAX3BBG0"/>
<reference evidence="3" key="1">
    <citation type="submission" date="2021-04" db="EMBL/GenBank/DDBJ databases">
        <authorList>
            <person name="Postec A."/>
        </authorList>
    </citation>
    <scope>NUCLEOTIDE SEQUENCE</scope>
    <source>
        <strain evidence="3">F1F22</strain>
    </source>
</reference>
<dbReference type="PANTHER" id="PTHR33734">
    <property type="entry name" value="LYSM DOMAIN-CONTAINING GPI-ANCHORED PROTEIN 2"/>
    <property type="match status" value="1"/>
</dbReference>
<feature type="domain" description="LysM" evidence="2">
    <location>
        <begin position="69"/>
        <end position="112"/>
    </location>
</feature>
<feature type="compositionally biased region" description="Low complexity" evidence="1">
    <location>
        <begin position="122"/>
        <end position="136"/>
    </location>
</feature>
<name>A0AAX3BBG0_9SPIR</name>
<dbReference type="PANTHER" id="PTHR33734:SF22">
    <property type="entry name" value="MEMBRANE-BOUND LYTIC MUREIN TRANSGLYCOSYLASE D"/>
    <property type="match status" value="1"/>
</dbReference>